<dbReference type="InterPro" id="IPR003343">
    <property type="entry name" value="Big_2"/>
</dbReference>
<dbReference type="Proteomes" id="UP001596378">
    <property type="component" value="Unassembled WGS sequence"/>
</dbReference>
<keyword evidence="10" id="KW-1185">Reference proteome</keyword>
<dbReference type="PROSITE" id="PS50022">
    <property type="entry name" value="FA58C_3"/>
    <property type="match status" value="1"/>
</dbReference>
<dbReference type="NCBIfam" id="NF033679">
    <property type="entry name" value="DNRLRE_dom"/>
    <property type="match status" value="3"/>
</dbReference>
<keyword evidence="2" id="KW-0964">Secreted</keyword>
<dbReference type="PROSITE" id="PS51704">
    <property type="entry name" value="GP_PDE"/>
    <property type="match status" value="1"/>
</dbReference>
<evidence type="ECO:0000259" key="8">
    <source>
        <dbReference type="PROSITE" id="PS51704"/>
    </source>
</evidence>
<dbReference type="CDD" id="cd08566">
    <property type="entry name" value="GDPD_AtGDE_like"/>
    <property type="match status" value="1"/>
</dbReference>
<feature type="domain" description="SLH" evidence="7">
    <location>
        <begin position="2017"/>
        <end position="2080"/>
    </location>
</feature>
<feature type="chain" id="PRO_5047029580" evidence="5">
    <location>
        <begin position="36"/>
        <end position="2198"/>
    </location>
</feature>
<evidence type="ECO:0000256" key="4">
    <source>
        <dbReference type="SAM" id="MobiDB-lite"/>
    </source>
</evidence>
<dbReference type="InterPro" id="IPR055372">
    <property type="entry name" value="CBM96"/>
</dbReference>
<dbReference type="SMART" id="SM00635">
    <property type="entry name" value="BID_2"/>
    <property type="match status" value="3"/>
</dbReference>
<feature type="region of interest" description="Disordered" evidence="4">
    <location>
        <begin position="1470"/>
        <end position="1491"/>
    </location>
</feature>
<gene>
    <name evidence="9" type="ORF">ACFQMJ_22190</name>
</gene>
<name>A0ABW2FDP8_9BACL</name>
<dbReference type="SUPFAM" id="SSF49785">
    <property type="entry name" value="Galactose-binding domain-like"/>
    <property type="match status" value="1"/>
</dbReference>
<evidence type="ECO:0000313" key="10">
    <source>
        <dbReference type="Proteomes" id="UP001596378"/>
    </source>
</evidence>
<dbReference type="EMBL" id="JBHTAI010000015">
    <property type="protein sequence ID" value="MFC7151256.1"/>
    <property type="molecule type" value="Genomic_DNA"/>
</dbReference>
<evidence type="ECO:0000259" key="7">
    <source>
        <dbReference type="PROSITE" id="PS51272"/>
    </source>
</evidence>
<dbReference type="InterPro" id="IPR000421">
    <property type="entry name" value="FA58C"/>
</dbReference>
<dbReference type="Pfam" id="PF02368">
    <property type="entry name" value="Big_2"/>
    <property type="match status" value="2"/>
</dbReference>
<comment type="subcellular location">
    <subcellularLocation>
        <location evidence="1">Secreted</location>
    </subcellularLocation>
</comment>
<feature type="compositionally biased region" description="Gly residues" evidence="4">
    <location>
        <begin position="1872"/>
        <end position="1885"/>
    </location>
</feature>
<proteinExistence type="predicted"/>
<dbReference type="Gene3D" id="2.60.40.1080">
    <property type="match status" value="3"/>
</dbReference>
<dbReference type="Pfam" id="PF00395">
    <property type="entry name" value="SLH"/>
    <property type="match status" value="3"/>
</dbReference>
<dbReference type="PROSITE" id="PS51272">
    <property type="entry name" value="SLH"/>
    <property type="match status" value="3"/>
</dbReference>
<feature type="domain" description="SLH" evidence="7">
    <location>
        <begin position="2142"/>
        <end position="2198"/>
    </location>
</feature>
<keyword evidence="3 5" id="KW-0732">Signal</keyword>
<protein>
    <submittedName>
        <fullName evidence="9">DNRLRE domain-containing protein</fullName>
    </submittedName>
</protein>
<sequence length="2198" mass="231735">MKSTSYSRNRLLTGAMSLLLLWSVLLAAFPYAASAAPGSSARLSALSLSEGTLSPGFEPGRTTYAASVTDSVYGLAVTPVAEDADAAIAVSINGENAVPVVSGSASPELPLEIGNNVIAVRVISGGGETKSAYTIRITKTAVVLQQGAGYSGQKDVHVSEGTHRDKNTGAHEAVEVGYFDPLAADRKFGLFQFDLSSIPSDAVLTEARLELNLVGTRARSAGRYDKVLHLHELTGAWDEGTGTGFDGTVGAPGVIWNTRPGFDEAIALDSKLVGTTLNQWYAWDLTGLAQRWVSGTTANYGVILKETDSASDEETVPSTKDFASAQHADSAIRPKLALNYKLPLTGIRLDSEPLSLTVGQLPVSLADAVFVRPLNAELTGAPVWSSADETVATVSAAGVVTPVGEGTTEIRIDAFGGSGSFTASVPVTVAALDTEGTLADLSVKGAELAPAFLPGVHEYELQVPLNARQVSVTPTAFAADSVITIADETGDEQTVVSGSPGLPVRLQQGTTRIRITVRPAGASGPEAAGQYVITVKHRETGGAGDDIIREFLDPNGRTLVVAHRGNWLNGMPENGLNSIRESIDEGVDMVELDIRTTSDGVPVLMHDDSVNRTTNGSGNVSSLTLAQIKSLCLKNSDGSISNPCETIPTLEEAMALARGHIMVNLDIKNADWDTMWDILIRTDTTDHALYKTSAGKASTASWMAQFKDSAVQPLFMQLASDPAVVHDFLNPETTPFTVHAFEISFNDDNAPIVDPALIREMHDRGARVWVNTIFSVPGLVGRHGDYAFLSDPTAGFPWLLDRGIDMIQTDTTELLLQYLKERGNGPSTGVTQTVMLQQGLNGYAGAADTHIVELPENNGNTSNFGKNAQIKVGPQQPVLPVIDGNLHAKVAAISVVGSSPENEGKDNLNDFSLSSKWLTMQNQSVVTFEMTEPVVVRGYALSSANDTPGRDPQDWTLEGSLNGTDWTELDRKTEQTFTERFQTKVYRNFTNDTAYSRYRLNITANRGESLLQLAEIQLSDGSAARPALPVSQDHRYGLLKFDLSSLPAEAKVTSAKLGLYLVEAGPSGESPVQTIAAHAIAEEWTEGGGTGNNGSPVPDGQRWTTWANQPGYRSAPSATAVVDKQLYGWKELEIGALVKGWQDNPASNFGLLLDSGDMAMSFASSDNAVSGWRPKLEVTYTIPVSGIALTPSELSLEAGEQFRLTAVIVPDNGLNRSVTWQSSDETVARVDRTGLVTAVGQGTAVITAKTADGQHTASAEVIVTRSQATAFLRDVQLSAGGLTEAFFPETAAYAANVPEVYNHLAVTPYAEDDEAAIAVAINGGPAIPVANGQPSEPLPLEIGDNVIVITVTANNGARVKTYQITVPKAAVAYQEGVDGYTGTADTQLSEGTGGSGTKYYQYNLGAQHGFEVGYYNQNVSDRKYGMVRFDQLPLPEGAIVSEASLNLHHYAQRSANRARDLFVHKANAPWAEGRGGSGDSNDGSPAEPGETTWENYITNGTNPFAPEPVAQVRIDAYPQWYAFDIPDIVQSWVDAPEINYGVVLKPLTYPDASDSTMTGTKKFHTKDYTDPSLRPYLRIVYALPASGIALDRSELDLPLGGGTQLAATVKPLNAIDKTVVWSSDNELVARVDATGYVTAIGPGTAAITAVNANGDAAHAAVTVRNPGTSAELTGLTLSSGVVSPALTAGRYGYDAIVPAGASGIRVTPVAADAHAAIAVRVDDGEPQTVKSGEPSRPLVLGNGSSLVLSVTSEDGSASRTYTLSVVTASGLSDIRLSAGTLSPAFAPQRLQYEVNVPGGTSDIVVTPYALEAGKTIRIRTPEGADQTVASGRAGTPISLRPGTNIIWLETGTAGTADNRTYTIAVNRQQASGGSGGGGGGGGPIGGAPSAAETVKLGDELTVAIPQEEAGIRLTLRKLERVANPAPFERLSDVYVIDMERAHKLSKPLTLSFAFEAGKAGNGRASVFRWDEAGRRWLEIGGYAENGVITAVTNEIGTFAVYLVAGETSADPQPAGPTGPTAWPDVRNHWAASAISRAAERGILTGYPDGSMKPDTAITRAQFSAMLVRALALDGSLDLSGFKDRSAIPQWAEASLAAASSAGILSGYADGTLRPNQLINRAEMVTMLMRAYPAETNASQPELPGFKDEAAIPAWSKASVAKALQLGLVVGSQGEFKPAGAATRAEAVTVILRLLDIQP</sequence>
<dbReference type="PANTHER" id="PTHR46320:SF1">
    <property type="entry name" value="GLYCEROPHOSPHODIESTER PHOSPHODIESTERASE 1"/>
    <property type="match status" value="1"/>
</dbReference>
<dbReference type="RefSeq" id="WP_378047735.1">
    <property type="nucleotide sequence ID" value="NZ_JBHMDN010000015.1"/>
</dbReference>
<evidence type="ECO:0000256" key="1">
    <source>
        <dbReference type="ARBA" id="ARBA00004613"/>
    </source>
</evidence>
<dbReference type="PANTHER" id="PTHR46320">
    <property type="entry name" value="GLYCEROPHOSPHODIESTER PHOSPHODIESTERASE 1"/>
    <property type="match status" value="1"/>
</dbReference>
<reference evidence="10" key="1">
    <citation type="journal article" date="2019" name="Int. J. Syst. Evol. Microbiol.">
        <title>The Global Catalogue of Microorganisms (GCM) 10K type strain sequencing project: providing services to taxonomists for standard genome sequencing and annotation.</title>
        <authorList>
            <consortium name="The Broad Institute Genomics Platform"/>
            <consortium name="The Broad Institute Genome Sequencing Center for Infectious Disease"/>
            <person name="Wu L."/>
            <person name="Ma J."/>
        </authorList>
    </citation>
    <scope>NUCLEOTIDE SEQUENCE [LARGE SCALE GENOMIC DNA]</scope>
    <source>
        <strain evidence="10">KCTC 12907</strain>
    </source>
</reference>
<organism evidence="9 10">
    <name type="scientific">Cohnella cellulosilytica</name>
    <dbReference type="NCBI Taxonomy" id="986710"/>
    <lineage>
        <taxon>Bacteria</taxon>
        <taxon>Bacillati</taxon>
        <taxon>Bacillota</taxon>
        <taxon>Bacilli</taxon>
        <taxon>Bacillales</taxon>
        <taxon>Paenibacillaceae</taxon>
        <taxon>Cohnella</taxon>
    </lineage>
</organism>
<accession>A0ABW2FDP8</accession>
<comment type="caution">
    <text evidence="9">The sequence shown here is derived from an EMBL/GenBank/DDBJ whole genome shotgun (WGS) entry which is preliminary data.</text>
</comment>
<feature type="domain" description="GP-PDE" evidence="8">
    <location>
        <begin position="558"/>
        <end position="819"/>
    </location>
</feature>
<dbReference type="Pfam" id="PF03009">
    <property type="entry name" value="GDPD"/>
    <property type="match status" value="1"/>
</dbReference>
<evidence type="ECO:0000256" key="3">
    <source>
        <dbReference type="ARBA" id="ARBA00022729"/>
    </source>
</evidence>
<feature type="region of interest" description="Disordered" evidence="4">
    <location>
        <begin position="1869"/>
        <end position="1890"/>
    </location>
</feature>
<dbReference type="Gene3D" id="2.60.120.260">
    <property type="entry name" value="Galactose-binding domain-like"/>
    <property type="match status" value="1"/>
</dbReference>
<evidence type="ECO:0000256" key="2">
    <source>
        <dbReference type="ARBA" id="ARBA00022525"/>
    </source>
</evidence>
<dbReference type="Pfam" id="PF24517">
    <property type="entry name" value="CBM96"/>
    <property type="match status" value="2"/>
</dbReference>
<dbReference type="Gene3D" id="3.20.20.190">
    <property type="entry name" value="Phosphatidylinositol (PI) phosphodiesterase"/>
    <property type="match status" value="1"/>
</dbReference>
<dbReference type="InterPro" id="IPR008964">
    <property type="entry name" value="Invasin/intimin_cell_adhesion"/>
</dbReference>
<dbReference type="InterPro" id="IPR017946">
    <property type="entry name" value="PLC-like_Pdiesterase_TIM-brl"/>
</dbReference>
<evidence type="ECO:0000256" key="5">
    <source>
        <dbReference type="SAM" id="SignalP"/>
    </source>
</evidence>
<dbReference type="Pfam" id="PF12733">
    <property type="entry name" value="Cadherin-like"/>
    <property type="match status" value="5"/>
</dbReference>
<feature type="domain" description="SLH" evidence="7">
    <location>
        <begin position="2081"/>
        <end position="2141"/>
    </location>
</feature>
<dbReference type="InterPro" id="IPR025883">
    <property type="entry name" value="Cadherin-like_domain"/>
</dbReference>
<dbReference type="SUPFAM" id="SSF51695">
    <property type="entry name" value="PLC-like phosphodiesterases"/>
    <property type="match status" value="1"/>
</dbReference>
<feature type="domain" description="F5/8 type C" evidence="6">
    <location>
        <begin position="874"/>
        <end position="1019"/>
    </location>
</feature>
<feature type="signal peptide" evidence="5">
    <location>
        <begin position="1"/>
        <end position="35"/>
    </location>
</feature>
<evidence type="ECO:0000313" key="9">
    <source>
        <dbReference type="EMBL" id="MFC7151256.1"/>
    </source>
</evidence>
<dbReference type="InterPro" id="IPR001119">
    <property type="entry name" value="SLH_dom"/>
</dbReference>
<dbReference type="InterPro" id="IPR030395">
    <property type="entry name" value="GP_PDE_dom"/>
</dbReference>
<evidence type="ECO:0000259" key="6">
    <source>
        <dbReference type="PROSITE" id="PS50022"/>
    </source>
</evidence>
<dbReference type="SUPFAM" id="SSF49373">
    <property type="entry name" value="Invasin/intimin cell-adhesion fragments"/>
    <property type="match status" value="3"/>
</dbReference>
<dbReference type="InterPro" id="IPR008979">
    <property type="entry name" value="Galactose-bd-like_sf"/>
</dbReference>